<reference evidence="4" key="1">
    <citation type="submission" date="2023-06" db="EMBL/GenBank/DDBJ databases">
        <title>Robiginitalea aurantiacus sp. nov. and Algoriphagus sediminis sp. nov., isolated from coastal sediment.</title>
        <authorList>
            <person name="Zhou Z.Y."/>
            <person name="An J."/>
            <person name="Jia Y.W."/>
            <person name="Du Z.J."/>
        </authorList>
    </citation>
    <scope>NUCLEOTIDE SEQUENCE</scope>
    <source>
        <strain evidence="4">C2-7</strain>
    </source>
</reference>
<dbReference type="Gene3D" id="3.40.50.720">
    <property type="entry name" value="NAD(P)-binding Rossmann-like Domain"/>
    <property type="match status" value="1"/>
</dbReference>
<dbReference type="RefSeq" id="WP_289998470.1">
    <property type="nucleotide sequence ID" value="NZ_JAUEPH010000001.1"/>
</dbReference>
<dbReference type="SUPFAM" id="SSF55347">
    <property type="entry name" value="Glyceraldehyde-3-phosphate dehydrogenase-like, C-terminal domain"/>
    <property type="match status" value="1"/>
</dbReference>
<dbReference type="InterPro" id="IPR000683">
    <property type="entry name" value="Gfo/Idh/MocA-like_OxRdtase_N"/>
</dbReference>
<evidence type="ECO:0000259" key="3">
    <source>
        <dbReference type="Pfam" id="PF02894"/>
    </source>
</evidence>
<dbReference type="InterPro" id="IPR004104">
    <property type="entry name" value="Gfo/Idh/MocA-like_OxRdtase_C"/>
</dbReference>
<dbReference type="PROSITE" id="PS51318">
    <property type="entry name" value="TAT"/>
    <property type="match status" value="1"/>
</dbReference>
<evidence type="ECO:0000313" key="4">
    <source>
        <dbReference type="EMBL" id="MDN3202914.1"/>
    </source>
</evidence>
<dbReference type="InterPro" id="IPR051450">
    <property type="entry name" value="Gfo/Idh/MocA_Oxidoreductases"/>
</dbReference>
<evidence type="ECO:0000313" key="5">
    <source>
        <dbReference type="Proteomes" id="UP001171916"/>
    </source>
</evidence>
<dbReference type="InterPro" id="IPR006311">
    <property type="entry name" value="TAT_signal"/>
</dbReference>
<evidence type="ECO:0000259" key="2">
    <source>
        <dbReference type="Pfam" id="PF01408"/>
    </source>
</evidence>
<evidence type="ECO:0000256" key="1">
    <source>
        <dbReference type="SAM" id="MobiDB-lite"/>
    </source>
</evidence>
<feature type="domain" description="Gfo/Idh/MocA-like oxidoreductase N-terminal" evidence="2">
    <location>
        <begin position="50"/>
        <end position="166"/>
    </location>
</feature>
<dbReference type="PANTHER" id="PTHR43377:SF2">
    <property type="entry name" value="BINDING ROSSMANN FOLD OXIDOREDUCTASE, PUTATIVE (AFU_ORTHOLOGUE AFUA_4G00560)-RELATED"/>
    <property type="match status" value="1"/>
</dbReference>
<proteinExistence type="predicted"/>
<dbReference type="Gene3D" id="3.30.360.10">
    <property type="entry name" value="Dihydrodipicolinate Reductase, domain 2"/>
    <property type="match status" value="1"/>
</dbReference>
<feature type="region of interest" description="Disordered" evidence="1">
    <location>
        <begin position="435"/>
        <end position="457"/>
    </location>
</feature>
<dbReference type="Pfam" id="PF01408">
    <property type="entry name" value="GFO_IDH_MocA"/>
    <property type="match status" value="1"/>
</dbReference>
<dbReference type="PANTHER" id="PTHR43377">
    <property type="entry name" value="BILIVERDIN REDUCTASE A"/>
    <property type="match status" value="1"/>
</dbReference>
<sequence length="457" mass="52118">MTEDQKQSRRNFIATSVSLLAGSFFVHPVAEALSLWSEKTEKMKIALVGTGIRGCGMFGRDVKRVYDDLVEFVGLSDINEGRLAYAKEFIGVDCPTFLDADQMIAEAKPDLLIVTTMDSTHHEYIIKGLNAGMNVISEKPMTTDEAKCQAILDAERASGKRLIVTFNYRYSPHRQKLFELLRDGSIGDLTSVDFHWYLDVYHGADYFRRWHRKKEFGGTLLVHKSTHHFDLLNWWIDSDPEEVFAYGKLEFYGKNGPFRGTTCRGCEFKEKCNFHWDITRNEHLVNLYVKNESYDGYHRDGCVFREDIDIYDKMAVQIKYKNEVQVSYSLTTYSPYEGYRIAFNGTKGRLEAWIKERQPWEEPSQDDIYLTTNFGERKKIVIPHGGGGHGGGDTRLKDKLFKDPNMADPYRQSAGSRDGAMSILVGIAARNSIESGRPVRVQDLTDIPLEESGRGQG</sequence>
<dbReference type="InterPro" id="IPR036291">
    <property type="entry name" value="NAD(P)-bd_dom_sf"/>
</dbReference>
<organism evidence="4 5">
    <name type="scientific">Algoriphagus sediminis</name>
    <dbReference type="NCBI Taxonomy" id="3057113"/>
    <lineage>
        <taxon>Bacteria</taxon>
        <taxon>Pseudomonadati</taxon>
        <taxon>Bacteroidota</taxon>
        <taxon>Cytophagia</taxon>
        <taxon>Cytophagales</taxon>
        <taxon>Cyclobacteriaceae</taxon>
        <taxon>Algoriphagus</taxon>
    </lineage>
</organism>
<dbReference type="Proteomes" id="UP001171916">
    <property type="component" value="Unassembled WGS sequence"/>
</dbReference>
<dbReference type="SUPFAM" id="SSF51735">
    <property type="entry name" value="NAD(P)-binding Rossmann-fold domains"/>
    <property type="match status" value="1"/>
</dbReference>
<dbReference type="EMBL" id="JAUEPH010000001">
    <property type="protein sequence ID" value="MDN3202914.1"/>
    <property type="molecule type" value="Genomic_DNA"/>
</dbReference>
<dbReference type="Pfam" id="PF02894">
    <property type="entry name" value="GFO_IDH_MocA_C"/>
    <property type="match status" value="1"/>
</dbReference>
<protein>
    <submittedName>
        <fullName evidence="4">Gfo/Idh/MocA family oxidoreductase</fullName>
    </submittedName>
</protein>
<feature type="domain" description="Gfo/Idh/MocA-like oxidoreductase C-terminal" evidence="3">
    <location>
        <begin position="179"/>
        <end position="440"/>
    </location>
</feature>
<name>A0ABT7Y8T2_9BACT</name>
<keyword evidence="5" id="KW-1185">Reference proteome</keyword>
<comment type="caution">
    <text evidence="4">The sequence shown here is derived from an EMBL/GenBank/DDBJ whole genome shotgun (WGS) entry which is preliminary data.</text>
</comment>
<gene>
    <name evidence="4" type="ORF">QVH07_02080</name>
</gene>
<accession>A0ABT7Y8T2</accession>